<dbReference type="RefSeq" id="WP_066245277.1">
    <property type="nucleotide sequence ID" value="NZ_LSGP01000026.1"/>
</dbReference>
<name>A0A154BLL1_ANASB</name>
<dbReference type="EC" id="3.6.1.-" evidence="10"/>
<dbReference type="Proteomes" id="UP000076268">
    <property type="component" value="Unassembled WGS sequence"/>
</dbReference>
<dbReference type="PANTHER" id="PTHR32120:SF10">
    <property type="entry name" value="SMALL RIBOSOMAL SUBUNIT BIOGENESIS GTPASE RSGA"/>
    <property type="match status" value="1"/>
</dbReference>
<comment type="subcellular location">
    <subcellularLocation>
        <location evidence="10">Cytoplasm</location>
    </subcellularLocation>
</comment>
<dbReference type="InterPro" id="IPR004881">
    <property type="entry name" value="Ribosome_biogen_GTPase_RsgA"/>
</dbReference>
<dbReference type="AlphaFoldDB" id="A0A154BLL1"/>
<evidence type="ECO:0000256" key="1">
    <source>
        <dbReference type="ARBA" id="ARBA00022490"/>
    </source>
</evidence>
<feature type="binding site" evidence="10">
    <location>
        <begin position="203"/>
        <end position="211"/>
    </location>
    <ligand>
        <name>GTP</name>
        <dbReference type="ChEBI" id="CHEBI:37565"/>
    </ligand>
</feature>
<dbReference type="GO" id="GO:0005737">
    <property type="term" value="C:cytoplasm"/>
    <property type="evidence" value="ECO:0007669"/>
    <property type="project" value="UniProtKB-SubCell"/>
</dbReference>
<dbReference type="InterPro" id="IPR030378">
    <property type="entry name" value="G_CP_dom"/>
</dbReference>
<feature type="domain" description="EngC GTPase" evidence="11">
    <location>
        <begin position="112"/>
        <end position="258"/>
    </location>
</feature>
<keyword evidence="2 10" id="KW-0690">Ribosome biogenesis</keyword>
<keyword evidence="5 10" id="KW-0547">Nucleotide-binding</keyword>
<feature type="binding site" evidence="10">
    <location>
        <position position="294"/>
    </location>
    <ligand>
        <name>Zn(2+)</name>
        <dbReference type="ChEBI" id="CHEBI:29105"/>
    </ligand>
</feature>
<comment type="subunit">
    <text evidence="10">Monomer. Associates with 30S ribosomal subunit, binds 16S rRNA.</text>
</comment>
<dbReference type="GO" id="GO:0003924">
    <property type="term" value="F:GTPase activity"/>
    <property type="evidence" value="ECO:0007669"/>
    <property type="project" value="UniProtKB-UniRule"/>
</dbReference>
<dbReference type="GO" id="GO:0046872">
    <property type="term" value="F:metal ion binding"/>
    <property type="evidence" value="ECO:0007669"/>
    <property type="project" value="UniProtKB-KW"/>
</dbReference>
<dbReference type="PROSITE" id="PS50936">
    <property type="entry name" value="ENGC_GTPASE"/>
    <property type="match status" value="1"/>
</dbReference>
<evidence type="ECO:0000259" key="12">
    <source>
        <dbReference type="PROSITE" id="PS51721"/>
    </source>
</evidence>
<dbReference type="GO" id="GO:0005525">
    <property type="term" value="F:GTP binding"/>
    <property type="evidence" value="ECO:0007669"/>
    <property type="project" value="UniProtKB-UniRule"/>
</dbReference>
<organism evidence="13 14">
    <name type="scientific">Anaerosporomusa subterranea</name>
    <dbReference type="NCBI Taxonomy" id="1794912"/>
    <lineage>
        <taxon>Bacteria</taxon>
        <taxon>Bacillati</taxon>
        <taxon>Bacillota</taxon>
        <taxon>Negativicutes</taxon>
        <taxon>Acetonemataceae</taxon>
        <taxon>Anaerosporomusa</taxon>
    </lineage>
</organism>
<keyword evidence="6 10" id="KW-0378">Hydrolase</keyword>
<evidence type="ECO:0000256" key="9">
    <source>
        <dbReference type="ARBA" id="ARBA00023134"/>
    </source>
</evidence>
<evidence type="ECO:0000256" key="7">
    <source>
        <dbReference type="ARBA" id="ARBA00022833"/>
    </source>
</evidence>
<keyword evidence="9 10" id="KW-0342">GTP-binding</keyword>
<evidence type="ECO:0000313" key="13">
    <source>
        <dbReference type="EMBL" id="KYZ74864.1"/>
    </source>
</evidence>
<dbReference type="InterPro" id="IPR027417">
    <property type="entry name" value="P-loop_NTPase"/>
</dbReference>
<comment type="caution">
    <text evidence="13">The sequence shown here is derived from an EMBL/GenBank/DDBJ whole genome shotgun (WGS) entry which is preliminary data.</text>
</comment>
<dbReference type="STRING" id="1794912.AXX12_14880"/>
<evidence type="ECO:0000256" key="3">
    <source>
        <dbReference type="ARBA" id="ARBA00022723"/>
    </source>
</evidence>
<keyword evidence="1 10" id="KW-0963">Cytoplasm</keyword>
<dbReference type="Gene3D" id="3.40.50.300">
    <property type="entry name" value="P-loop containing nucleotide triphosphate hydrolases"/>
    <property type="match status" value="1"/>
</dbReference>
<dbReference type="Pfam" id="PF03193">
    <property type="entry name" value="RsgA_GTPase"/>
    <property type="match status" value="1"/>
</dbReference>
<dbReference type="GO" id="GO:0042274">
    <property type="term" value="P:ribosomal small subunit biogenesis"/>
    <property type="evidence" value="ECO:0007669"/>
    <property type="project" value="UniProtKB-UniRule"/>
</dbReference>
<feature type="binding site" evidence="10">
    <location>
        <position position="288"/>
    </location>
    <ligand>
        <name>Zn(2+)</name>
        <dbReference type="ChEBI" id="CHEBI:29105"/>
    </ligand>
</feature>
<dbReference type="Gene3D" id="1.10.40.50">
    <property type="entry name" value="Probable gtpase engc, domain 3"/>
    <property type="match status" value="1"/>
</dbReference>
<dbReference type="PROSITE" id="PS51721">
    <property type="entry name" value="G_CP"/>
    <property type="match status" value="1"/>
</dbReference>
<keyword evidence="14" id="KW-1185">Reference proteome</keyword>
<proteinExistence type="inferred from homology"/>
<accession>A0A154BLL1</accession>
<comment type="cofactor">
    <cofactor evidence="10">
        <name>Zn(2+)</name>
        <dbReference type="ChEBI" id="CHEBI:29105"/>
    </cofactor>
    <text evidence="10">Binds 1 zinc ion per subunit.</text>
</comment>
<evidence type="ECO:0000256" key="5">
    <source>
        <dbReference type="ARBA" id="ARBA00022741"/>
    </source>
</evidence>
<dbReference type="EMBL" id="LSGP01000026">
    <property type="protein sequence ID" value="KYZ74864.1"/>
    <property type="molecule type" value="Genomic_DNA"/>
</dbReference>
<evidence type="ECO:0000313" key="14">
    <source>
        <dbReference type="Proteomes" id="UP000076268"/>
    </source>
</evidence>
<dbReference type="HAMAP" id="MF_01820">
    <property type="entry name" value="GTPase_RsgA"/>
    <property type="match status" value="1"/>
</dbReference>
<keyword evidence="7 10" id="KW-0862">Zinc</keyword>
<dbReference type="OrthoDB" id="9809485at2"/>
<dbReference type="SUPFAM" id="SSF50249">
    <property type="entry name" value="Nucleic acid-binding proteins"/>
    <property type="match status" value="1"/>
</dbReference>
<keyword evidence="8 10" id="KW-0694">RNA-binding</keyword>
<dbReference type="InterPro" id="IPR012340">
    <property type="entry name" value="NA-bd_OB-fold"/>
</dbReference>
<evidence type="ECO:0000256" key="8">
    <source>
        <dbReference type="ARBA" id="ARBA00022884"/>
    </source>
</evidence>
<keyword evidence="3 10" id="KW-0479">Metal-binding</keyword>
<dbReference type="GO" id="GO:0019843">
    <property type="term" value="F:rRNA binding"/>
    <property type="evidence" value="ECO:0007669"/>
    <property type="project" value="UniProtKB-KW"/>
</dbReference>
<protein>
    <recommendedName>
        <fullName evidence="10">Small ribosomal subunit biogenesis GTPase RsgA</fullName>
        <ecNumber evidence="10">3.6.1.-</ecNumber>
    </recommendedName>
</protein>
<evidence type="ECO:0000256" key="4">
    <source>
        <dbReference type="ARBA" id="ARBA00022730"/>
    </source>
</evidence>
<evidence type="ECO:0000256" key="2">
    <source>
        <dbReference type="ARBA" id="ARBA00022517"/>
    </source>
</evidence>
<keyword evidence="4 10" id="KW-0699">rRNA-binding</keyword>
<reference evidence="13 14" key="1">
    <citation type="submission" date="2016-02" db="EMBL/GenBank/DDBJ databases">
        <title>Anaerosporomusa subterraneum gen. nov., sp. nov., a spore-forming obligate anaerobe isolated from saprolite.</title>
        <authorList>
            <person name="Choi J.K."/>
            <person name="Shah M."/>
            <person name="Yee N."/>
        </authorList>
    </citation>
    <scope>NUCLEOTIDE SEQUENCE [LARGE SCALE GENOMIC DNA]</scope>
    <source>
        <strain evidence="13 14">RU4</strain>
    </source>
</reference>
<comment type="similarity">
    <text evidence="10">Belongs to the TRAFAC class YlqF/YawG GTPase family. RsgA subfamily.</text>
</comment>
<dbReference type="NCBIfam" id="TIGR00157">
    <property type="entry name" value="ribosome small subunit-dependent GTPase A"/>
    <property type="match status" value="1"/>
</dbReference>
<sequence length="359" mass="39963">MNRIDMKKLGFTDRFAAESTLYNGLYVGRVFSQSKDLYKVMCENGEMMAEVSGKFRFEAKTLSDFPAVGDFVMLDRDVSADGNAIIHHVLSRKSVFIRKAAGTSNDEQVVASNIDTVFICMSLNNDFNLRRLERYLSIAWDSGAVPVIVLTKSDLSDDVEQKLHEVDTVAVGADVLVTTAMHEDGYFQIMRYIKDGQTIAFIGSSGVGKSTLINRLIGEDKLDTKGLRNDDKGKHTTTRRELILLKNGGIVIDTPGMRELGLESANLSKTFADIDELAFMCKFHDCKHASEPGCAVQKAICDGTLSVERLLSYQKLKKEAKYEGLNFKQIETTKLNEMFSGVGGMKNARRFAKGKSRER</sequence>
<gene>
    <name evidence="10" type="primary">rsgA</name>
    <name evidence="13" type="ORF">AXX12_14880</name>
</gene>
<feature type="binding site" evidence="10">
    <location>
        <position position="286"/>
    </location>
    <ligand>
        <name>Zn(2+)</name>
        <dbReference type="ChEBI" id="CHEBI:29105"/>
    </ligand>
</feature>
<evidence type="ECO:0000256" key="6">
    <source>
        <dbReference type="ARBA" id="ARBA00022801"/>
    </source>
</evidence>
<evidence type="ECO:0000256" key="10">
    <source>
        <dbReference type="HAMAP-Rule" id="MF_01820"/>
    </source>
</evidence>
<feature type="binding site" evidence="10">
    <location>
        <position position="281"/>
    </location>
    <ligand>
        <name>Zn(2+)</name>
        <dbReference type="ChEBI" id="CHEBI:29105"/>
    </ligand>
</feature>
<dbReference type="InterPro" id="IPR010914">
    <property type="entry name" value="RsgA_GTPase_dom"/>
</dbReference>
<feature type="binding site" evidence="10">
    <location>
        <begin position="151"/>
        <end position="154"/>
    </location>
    <ligand>
        <name>GTP</name>
        <dbReference type="ChEBI" id="CHEBI:37565"/>
    </ligand>
</feature>
<evidence type="ECO:0000259" key="11">
    <source>
        <dbReference type="PROSITE" id="PS50936"/>
    </source>
</evidence>
<dbReference type="PANTHER" id="PTHR32120">
    <property type="entry name" value="SMALL RIBOSOMAL SUBUNIT BIOGENESIS GTPASE RSGA"/>
    <property type="match status" value="1"/>
</dbReference>
<feature type="domain" description="CP-type G" evidence="12">
    <location>
        <begin position="104"/>
        <end position="260"/>
    </location>
</feature>
<dbReference type="SUPFAM" id="SSF52540">
    <property type="entry name" value="P-loop containing nucleoside triphosphate hydrolases"/>
    <property type="match status" value="1"/>
</dbReference>
<comment type="function">
    <text evidence="10">One of several proteins that assist in the late maturation steps of the functional core of the 30S ribosomal subunit. Helps release RbfA from mature subunits. May play a role in the assembly of ribosomal proteins into the subunit. Circularly permuted GTPase that catalyzes slow GTP hydrolysis, GTPase activity is stimulated by the 30S ribosomal subunit.</text>
</comment>
<dbReference type="CDD" id="cd01854">
    <property type="entry name" value="YjeQ_EngC"/>
    <property type="match status" value="1"/>
</dbReference>